<organism evidence="12 13">
    <name type="scientific">Zootermopsis nevadensis</name>
    <name type="common">Dampwood termite</name>
    <dbReference type="NCBI Taxonomy" id="136037"/>
    <lineage>
        <taxon>Eukaryota</taxon>
        <taxon>Metazoa</taxon>
        <taxon>Ecdysozoa</taxon>
        <taxon>Arthropoda</taxon>
        <taxon>Hexapoda</taxon>
        <taxon>Insecta</taxon>
        <taxon>Pterygota</taxon>
        <taxon>Neoptera</taxon>
        <taxon>Polyneoptera</taxon>
        <taxon>Dictyoptera</taxon>
        <taxon>Blattodea</taxon>
        <taxon>Blattoidea</taxon>
        <taxon>Termitoidae</taxon>
        <taxon>Termopsidae</taxon>
        <taxon>Zootermopsis</taxon>
    </lineage>
</organism>
<gene>
    <name evidence="12" type="ORF">L798_13572</name>
</gene>
<dbReference type="InterPro" id="IPR032197">
    <property type="entry name" value="Atg7_N"/>
</dbReference>
<evidence type="ECO:0000256" key="9">
    <source>
        <dbReference type="ARBA" id="ARBA00032823"/>
    </source>
</evidence>
<dbReference type="GO" id="GO:0015031">
    <property type="term" value="P:protein transport"/>
    <property type="evidence" value="ECO:0007669"/>
    <property type="project" value="UniProtKB-KW"/>
</dbReference>
<dbReference type="InterPro" id="IPR042522">
    <property type="entry name" value="Atg7_N_1"/>
</dbReference>
<dbReference type="Gene3D" id="3.40.50.720">
    <property type="entry name" value="NAD(P)-binding Rossmann-like Domain"/>
    <property type="match status" value="1"/>
</dbReference>
<dbReference type="InterPro" id="IPR035985">
    <property type="entry name" value="Ubiquitin-activating_enz"/>
</dbReference>
<dbReference type="Pfam" id="PF16420">
    <property type="entry name" value="ATG7_N"/>
    <property type="match status" value="1"/>
</dbReference>
<evidence type="ECO:0000256" key="8">
    <source>
        <dbReference type="ARBA" id="ARBA00030242"/>
    </source>
</evidence>
<sequence>MSHAEASNILQYSPFNSSVDPSFWHKLSHVKLDIDRLEEKVRPIWGYYSNAIPPGLTSYLHVDCSAYNTEYEVQKPLLASYGILLNKNTLEAFKNCNKIALLEELGQELWQNITSGEALKNPALLSRFFLLTYADLKKYHFYYWCAFPAPNFPTITLNKQPLRLADVFSEKQVTELAKVYLEVDDWRERGYFLIKVDSDGDSSCISILPLCDVRAVPVAIPDGEDIKKTEGIYVGVADPCPLHDHPGWPLRNLLALLSYHCLILEVTLPPSPTTEPPSPETFPPHFESEALDSPNELTFHVNNTAHSSGNKLKWVGWERNERGKFGPRKMNLSSSMDPVKLAETSVDLNLKLMKWRLMPQLDLDLIKNSRCLLLGSGTLGCSVARTLLGWGVRYITLVDNGCVSYSNPVRQSLFTYKDSLNSGRPKSEAAADALRAIFPGVESRGVQLNIPMPGHPIGPSLLADTKTSTQLLEELIDSHDVLFLLMDSRESRWLPTLIAASKRKVR</sequence>
<dbReference type="AlphaFoldDB" id="A0A067R010"/>
<keyword evidence="13" id="KW-1185">Reference proteome</keyword>
<dbReference type="InterPro" id="IPR042523">
    <property type="entry name" value="Atg7_N_2"/>
</dbReference>
<dbReference type="FunFam" id="3.40.140.70:FF:000001">
    <property type="entry name" value="Ubiquitin-like modifier-activating enzyme atg7"/>
    <property type="match status" value="1"/>
</dbReference>
<dbReference type="GO" id="GO:0006995">
    <property type="term" value="P:cellular response to nitrogen starvation"/>
    <property type="evidence" value="ECO:0007669"/>
    <property type="project" value="TreeGrafter"/>
</dbReference>
<dbReference type="eggNOG" id="KOG2337">
    <property type="taxonomic scope" value="Eukaryota"/>
</dbReference>
<dbReference type="PANTHER" id="PTHR10953">
    <property type="entry name" value="UBIQUITIN-ACTIVATING ENZYME E1"/>
    <property type="match status" value="1"/>
</dbReference>
<evidence type="ECO:0000256" key="1">
    <source>
        <dbReference type="ARBA" id="ARBA00010931"/>
    </source>
</evidence>
<evidence type="ECO:0000259" key="10">
    <source>
        <dbReference type="Pfam" id="PF00899"/>
    </source>
</evidence>
<dbReference type="GO" id="GO:0000422">
    <property type="term" value="P:autophagy of mitochondrion"/>
    <property type="evidence" value="ECO:0007669"/>
    <property type="project" value="TreeGrafter"/>
</dbReference>
<dbReference type="GO" id="GO:0032446">
    <property type="term" value="P:protein modification by small protein conjugation"/>
    <property type="evidence" value="ECO:0007669"/>
    <property type="project" value="TreeGrafter"/>
</dbReference>
<dbReference type="SUPFAM" id="SSF69572">
    <property type="entry name" value="Activating enzymes of the ubiquitin-like proteins"/>
    <property type="match status" value="1"/>
</dbReference>
<keyword evidence="5" id="KW-0653">Protein transport</keyword>
<keyword evidence="4" id="KW-0813">Transport</keyword>
<dbReference type="Proteomes" id="UP000027135">
    <property type="component" value="Unassembled WGS sequence"/>
</dbReference>
<dbReference type="OMA" id="RQIWDAI"/>
<comment type="similarity">
    <text evidence="1">Belongs to the ATG7 family.</text>
</comment>
<evidence type="ECO:0000256" key="4">
    <source>
        <dbReference type="ARBA" id="ARBA00022448"/>
    </source>
</evidence>
<dbReference type="EMBL" id="KK853050">
    <property type="protein sequence ID" value="KDR12039.1"/>
    <property type="molecule type" value="Genomic_DNA"/>
</dbReference>
<protein>
    <recommendedName>
        <fullName evidence="2">Ubiquitin-like modifier-activating enzyme ATG7</fullName>
    </recommendedName>
    <alternativeName>
        <fullName evidence="7 9">ATG12-activating enzyme E1 ATG7</fullName>
    </alternativeName>
    <alternativeName>
        <fullName evidence="8">Autophagy-related protein 7</fullName>
    </alternativeName>
    <alternativeName>
        <fullName evidence="3">Ubiquitin-like modifier-activating enzyme atg7</fullName>
    </alternativeName>
</protein>
<dbReference type="InParanoid" id="A0A067R010"/>
<evidence type="ECO:0000313" key="13">
    <source>
        <dbReference type="Proteomes" id="UP000027135"/>
    </source>
</evidence>
<keyword evidence="6" id="KW-0072">Autophagy</keyword>
<dbReference type="GO" id="GO:0000045">
    <property type="term" value="P:autophagosome assembly"/>
    <property type="evidence" value="ECO:0007669"/>
    <property type="project" value="TreeGrafter"/>
</dbReference>
<evidence type="ECO:0000256" key="7">
    <source>
        <dbReference type="ARBA" id="ARBA00029897"/>
    </source>
</evidence>
<dbReference type="GO" id="GO:0019779">
    <property type="term" value="F:Atg8 activating enzyme activity"/>
    <property type="evidence" value="ECO:0007669"/>
    <property type="project" value="TreeGrafter"/>
</dbReference>
<evidence type="ECO:0000313" key="12">
    <source>
        <dbReference type="EMBL" id="KDR12039.1"/>
    </source>
</evidence>
<name>A0A067R010_ZOONE</name>
<dbReference type="PANTHER" id="PTHR10953:SF3">
    <property type="entry name" value="UBIQUITIN-LIKE MODIFIER-ACTIVATING ENZYME ATG7"/>
    <property type="match status" value="1"/>
</dbReference>
<evidence type="ECO:0000256" key="6">
    <source>
        <dbReference type="ARBA" id="ARBA00023006"/>
    </source>
</evidence>
<evidence type="ECO:0000256" key="3">
    <source>
        <dbReference type="ARBA" id="ARBA00018730"/>
    </source>
</evidence>
<feature type="domain" description="THIF-type NAD/FAD binding fold" evidence="10">
    <location>
        <begin position="353"/>
        <end position="504"/>
    </location>
</feature>
<evidence type="ECO:0000256" key="5">
    <source>
        <dbReference type="ARBA" id="ARBA00022927"/>
    </source>
</evidence>
<accession>A0A067R010</accession>
<dbReference type="GO" id="GO:0034727">
    <property type="term" value="P:piecemeal microautophagy of the nucleus"/>
    <property type="evidence" value="ECO:0007669"/>
    <property type="project" value="TreeGrafter"/>
</dbReference>
<dbReference type="GO" id="GO:0000407">
    <property type="term" value="C:phagophore assembly site"/>
    <property type="evidence" value="ECO:0007669"/>
    <property type="project" value="TreeGrafter"/>
</dbReference>
<dbReference type="InterPro" id="IPR045886">
    <property type="entry name" value="ThiF/MoeB/HesA"/>
</dbReference>
<evidence type="ECO:0000259" key="11">
    <source>
        <dbReference type="Pfam" id="PF16420"/>
    </source>
</evidence>
<dbReference type="GO" id="GO:0019778">
    <property type="term" value="F:Atg12 activating enzyme activity"/>
    <property type="evidence" value="ECO:0007669"/>
    <property type="project" value="TreeGrafter"/>
</dbReference>
<dbReference type="STRING" id="136037.A0A067R010"/>
<feature type="domain" description="Ubiquitin-like modifier-activating enzyme Atg7 N-terminal" evidence="11">
    <location>
        <begin position="10"/>
        <end position="336"/>
    </location>
</feature>
<evidence type="ECO:0000256" key="2">
    <source>
        <dbReference type="ARBA" id="ARBA00017647"/>
    </source>
</evidence>
<dbReference type="FunCoup" id="A0A067R010">
    <property type="interactions" value="936"/>
</dbReference>
<dbReference type="Gene3D" id="3.40.140.100">
    <property type="entry name" value="Ubiquitin-like modifier-activating enzyme ATG7 C-terminal domain"/>
    <property type="match status" value="1"/>
</dbReference>
<dbReference type="Gene3D" id="3.40.140.70">
    <property type="entry name" value="Ubiquitin-like modifier-activating enzyme ATG7 N-terminal domain"/>
    <property type="match status" value="1"/>
</dbReference>
<reference evidence="12 13" key="1">
    <citation type="journal article" date="2014" name="Nat. Commun.">
        <title>Molecular traces of alternative social organization in a termite genome.</title>
        <authorList>
            <person name="Terrapon N."/>
            <person name="Li C."/>
            <person name="Robertson H.M."/>
            <person name="Ji L."/>
            <person name="Meng X."/>
            <person name="Booth W."/>
            <person name="Chen Z."/>
            <person name="Childers C.P."/>
            <person name="Glastad K.M."/>
            <person name="Gokhale K."/>
            <person name="Gowin J."/>
            <person name="Gronenberg W."/>
            <person name="Hermansen R.A."/>
            <person name="Hu H."/>
            <person name="Hunt B.G."/>
            <person name="Huylmans A.K."/>
            <person name="Khalil S.M."/>
            <person name="Mitchell R.D."/>
            <person name="Munoz-Torres M.C."/>
            <person name="Mustard J.A."/>
            <person name="Pan H."/>
            <person name="Reese J.T."/>
            <person name="Scharf M.E."/>
            <person name="Sun F."/>
            <person name="Vogel H."/>
            <person name="Xiao J."/>
            <person name="Yang W."/>
            <person name="Yang Z."/>
            <person name="Yang Z."/>
            <person name="Zhou J."/>
            <person name="Zhu J."/>
            <person name="Brent C.S."/>
            <person name="Elsik C.G."/>
            <person name="Goodisman M.A."/>
            <person name="Liberles D.A."/>
            <person name="Roe R.M."/>
            <person name="Vargo E.L."/>
            <person name="Vilcinskas A."/>
            <person name="Wang J."/>
            <person name="Bornberg-Bauer E."/>
            <person name="Korb J."/>
            <person name="Zhang G."/>
            <person name="Liebig J."/>
        </authorList>
    </citation>
    <scope>NUCLEOTIDE SEQUENCE [LARGE SCALE GENOMIC DNA]</scope>
    <source>
        <tissue evidence="12">Whole organism</tissue>
    </source>
</reference>
<proteinExistence type="inferred from homology"/>
<dbReference type="InterPro" id="IPR000594">
    <property type="entry name" value="ThiF_NAD_FAD-bd"/>
</dbReference>
<dbReference type="Pfam" id="PF00899">
    <property type="entry name" value="ThiF"/>
    <property type="match status" value="1"/>
</dbReference>